<dbReference type="WBParaSite" id="HNAJ_0000621401-mRNA-1">
    <property type="protein sequence ID" value="HNAJ_0000621401-mRNA-1"/>
    <property type="gene ID" value="HNAJ_0000621401"/>
</dbReference>
<proteinExistence type="predicted"/>
<dbReference type="EMBL" id="UZAE01006340">
    <property type="protein sequence ID" value="VDO02070.1"/>
    <property type="molecule type" value="Genomic_DNA"/>
</dbReference>
<keyword evidence="2" id="KW-1185">Reference proteome</keyword>
<reference evidence="1 2" key="2">
    <citation type="submission" date="2018-11" db="EMBL/GenBank/DDBJ databases">
        <authorList>
            <consortium name="Pathogen Informatics"/>
        </authorList>
    </citation>
    <scope>NUCLEOTIDE SEQUENCE [LARGE SCALE GENOMIC DNA]</scope>
</reference>
<evidence type="ECO:0000313" key="2">
    <source>
        <dbReference type="Proteomes" id="UP000278807"/>
    </source>
</evidence>
<dbReference type="STRING" id="102285.A0A0R3TGM3"/>
<sequence length="139" mass="14949">MKDSRMLLNFGGSNSLPLRYPPSSVAGGFQLLAEVTEDAQVANSNCGWRLNPYDATAGVEVQPDGMALQAHWGSGWQGCRANRCKCNWAALCCLNSWCSCLCAVLLTSASPHNVRVFHVSESVPQFQTSICLISIGPVT</sequence>
<accession>A0A0R3TGM3</accession>
<dbReference type="AlphaFoldDB" id="A0A0R3TGM3"/>
<evidence type="ECO:0000313" key="1">
    <source>
        <dbReference type="EMBL" id="VDO02070.1"/>
    </source>
</evidence>
<evidence type="ECO:0000313" key="3">
    <source>
        <dbReference type="WBParaSite" id="HNAJ_0000621401-mRNA-1"/>
    </source>
</evidence>
<dbReference type="Proteomes" id="UP000278807">
    <property type="component" value="Unassembled WGS sequence"/>
</dbReference>
<name>A0A0R3TGM3_RODNA</name>
<organism evidence="3">
    <name type="scientific">Rodentolepis nana</name>
    <name type="common">Dwarf tapeworm</name>
    <name type="synonym">Hymenolepis nana</name>
    <dbReference type="NCBI Taxonomy" id="102285"/>
    <lineage>
        <taxon>Eukaryota</taxon>
        <taxon>Metazoa</taxon>
        <taxon>Spiralia</taxon>
        <taxon>Lophotrochozoa</taxon>
        <taxon>Platyhelminthes</taxon>
        <taxon>Cestoda</taxon>
        <taxon>Eucestoda</taxon>
        <taxon>Cyclophyllidea</taxon>
        <taxon>Hymenolepididae</taxon>
        <taxon>Rodentolepis</taxon>
    </lineage>
</organism>
<protein>
    <submittedName>
        <fullName evidence="3">Reelin domain-containing protein</fullName>
    </submittedName>
</protein>
<gene>
    <name evidence="1" type="ORF">HNAJ_LOCUS6210</name>
</gene>
<reference evidence="3" key="1">
    <citation type="submission" date="2017-02" db="UniProtKB">
        <authorList>
            <consortium name="WormBaseParasite"/>
        </authorList>
    </citation>
    <scope>IDENTIFICATION</scope>
</reference>